<feature type="compositionally biased region" description="Acidic residues" evidence="2">
    <location>
        <begin position="24"/>
        <end position="34"/>
    </location>
</feature>
<evidence type="ECO:0000256" key="1">
    <source>
        <dbReference type="PROSITE-ProRule" id="PRU00325"/>
    </source>
</evidence>
<dbReference type="Proteomes" id="UP000663879">
    <property type="component" value="Unassembled WGS sequence"/>
</dbReference>
<evidence type="ECO:0000313" key="5">
    <source>
        <dbReference type="Proteomes" id="UP000663879"/>
    </source>
</evidence>
<evidence type="ECO:0000259" key="3">
    <source>
        <dbReference type="PROSITE" id="PS50966"/>
    </source>
</evidence>
<dbReference type="InterPro" id="IPR018289">
    <property type="entry name" value="MULE_transposase_dom"/>
</dbReference>
<dbReference type="GO" id="GO:0008270">
    <property type="term" value="F:zinc ion binding"/>
    <property type="evidence" value="ECO:0007669"/>
    <property type="project" value="UniProtKB-KW"/>
</dbReference>
<accession>A0A813XS56</accession>
<reference evidence="4" key="1">
    <citation type="submission" date="2021-02" db="EMBL/GenBank/DDBJ databases">
        <authorList>
            <person name="Nowell W R."/>
        </authorList>
    </citation>
    <scope>NUCLEOTIDE SEQUENCE</scope>
    <source>
        <strain evidence="4">Ploen Becks lab</strain>
    </source>
</reference>
<dbReference type="OrthoDB" id="119028at2759"/>
<comment type="caution">
    <text evidence="4">The sequence shown here is derived from an EMBL/GenBank/DDBJ whole genome shotgun (WGS) entry which is preliminary data.</text>
</comment>
<keyword evidence="5" id="KW-1185">Reference proteome</keyword>
<dbReference type="PROSITE" id="PS50966">
    <property type="entry name" value="ZF_SWIM"/>
    <property type="match status" value="1"/>
</dbReference>
<dbReference type="Pfam" id="PF10551">
    <property type="entry name" value="MULE"/>
    <property type="match status" value="1"/>
</dbReference>
<evidence type="ECO:0000256" key="2">
    <source>
        <dbReference type="SAM" id="MobiDB-lite"/>
    </source>
</evidence>
<dbReference type="InterPro" id="IPR007527">
    <property type="entry name" value="Znf_SWIM"/>
</dbReference>
<organism evidence="4 5">
    <name type="scientific">Brachionus calyciflorus</name>
    <dbReference type="NCBI Taxonomy" id="104777"/>
    <lineage>
        <taxon>Eukaryota</taxon>
        <taxon>Metazoa</taxon>
        <taxon>Spiralia</taxon>
        <taxon>Gnathifera</taxon>
        <taxon>Rotifera</taxon>
        <taxon>Eurotatoria</taxon>
        <taxon>Monogononta</taxon>
        <taxon>Pseudotrocha</taxon>
        <taxon>Ploima</taxon>
        <taxon>Brachionidae</taxon>
        <taxon>Brachionus</taxon>
    </lineage>
</organism>
<keyword evidence="1" id="KW-0863">Zinc-finger</keyword>
<name>A0A813XS56_9BILA</name>
<sequence length="545" mass="64485">MIDIDLNDLLLFKNPHVPEKEQEIFSEEDEEYDENQNLFKENEGSSETGTNKRKRRKAIIWTHLKQFENEIFANAEIENKWSKEKTHPTLLGTKHYYKCVHQKCPAKMHLVYLKNQSKISLFVNQEDHVHLPIKKNRGIDDDIKQKIKELYEFGVTGALNIIYGLRDKRIENERIPTQKQIYNFLHEYKQQLFGTASMTYGDLKNWCEANLFRTNMSDYEVFVTNYYVSITDKYFRICLTSNELMKNAQKRPDLLAIDATYKVIFQGYPLIIAGTIDYHRHFKPILAAVTTREAEDDYTFVFDSIKKKIPNYNPTYLLADGADQITNSFQNVFRKKFTRIMCWAHAQRRFETWINSRNYGWYEGHAILYPSTNNALEATNNSIKGIHTFRDRVPFSQFIEQLKDEHWFEAIDFLNSKPKIKYQDFNDVFLLSHDHSADFEKYLDMLDCDEECYLNCEDIGSLNFDNFMEFNNLVRIVKLDKINWKFSTCTCGDHLKLYMCKHVIVVALSQKKITIPEKYYDSIIGSKTKPGKKKKARAWNYVQKD</sequence>
<feature type="domain" description="SWIM-type" evidence="3">
    <location>
        <begin position="475"/>
        <end position="511"/>
    </location>
</feature>
<dbReference type="EMBL" id="CAJNOC010001490">
    <property type="protein sequence ID" value="CAF0869309.1"/>
    <property type="molecule type" value="Genomic_DNA"/>
</dbReference>
<feature type="compositionally biased region" description="Polar residues" evidence="2">
    <location>
        <begin position="35"/>
        <end position="49"/>
    </location>
</feature>
<keyword evidence="1" id="KW-0479">Metal-binding</keyword>
<evidence type="ECO:0000313" key="4">
    <source>
        <dbReference type="EMBL" id="CAF0869309.1"/>
    </source>
</evidence>
<proteinExistence type="predicted"/>
<gene>
    <name evidence="4" type="ORF">OXX778_LOCUS9850</name>
</gene>
<feature type="region of interest" description="Disordered" evidence="2">
    <location>
        <begin position="24"/>
        <end position="52"/>
    </location>
</feature>
<keyword evidence="1" id="KW-0862">Zinc</keyword>
<protein>
    <recommendedName>
        <fullName evidence="3">SWIM-type domain-containing protein</fullName>
    </recommendedName>
</protein>
<dbReference type="AlphaFoldDB" id="A0A813XS56"/>